<dbReference type="Pfam" id="PF22091">
    <property type="entry name" value="DUF6941"/>
    <property type="match status" value="1"/>
</dbReference>
<reference evidence="1 2" key="1">
    <citation type="journal article" date="2016" name="Nat. Commun.">
        <title>Thousands of microbial genomes shed light on interconnected biogeochemical processes in an aquifer system.</title>
        <authorList>
            <person name="Anantharaman K."/>
            <person name="Brown C.T."/>
            <person name="Hug L.A."/>
            <person name="Sharon I."/>
            <person name="Castelle C.J."/>
            <person name="Probst A.J."/>
            <person name="Thomas B.C."/>
            <person name="Singh A."/>
            <person name="Wilkins M.J."/>
            <person name="Karaoz U."/>
            <person name="Brodie E.L."/>
            <person name="Williams K.H."/>
            <person name="Hubbard S.S."/>
            <person name="Banfield J.F."/>
        </authorList>
    </citation>
    <scope>NUCLEOTIDE SEQUENCE [LARGE SCALE GENOMIC DNA]</scope>
</reference>
<name>A0A1F7RX87_9BACT</name>
<dbReference type="EMBL" id="MGDE01000123">
    <property type="protein sequence ID" value="OGL45624.1"/>
    <property type="molecule type" value="Genomic_DNA"/>
</dbReference>
<accession>A0A1F7RX87</accession>
<gene>
    <name evidence="1" type="ORF">A2W05_01770</name>
</gene>
<dbReference type="AlphaFoldDB" id="A0A1F7RX87"/>
<dbReference type="Proteomes" id="UP000178797">
    <property type="component" value="Unassembled WGS sequence"/>
</dbReference>
<dbReference type="InterPro" id="IPR054221">
    <property type="entry name" value="DUF6941"/>
</dbReference>
<evidence type="ECO:0000313" key="1">
    <source>
        <dbReference type="EMBL" id="OGL45624.1"/>
    </source>
</evidence>
<comment type="caution">
    <text evidence="1">The sequence shown here is derived from an EMBL/GenBank/DDBJ whole genome shotgun (WGS) entry which is preliminary data.</text>
</comment>
<evidence type="ECO:0000313" key="2">
    <source>
        <dbReference type="Proteomes" id="UP000178797"/>
    </source>
</evidence>
<sequence length="128" mass="14036">MSETTGIKLNYIIFCDCIAESGGKVNILGVFSTIYSKAFPAVHQKFGIALNLSGDPIEHTLNLQFRDTNGKDVIPKTPPLKFKCPEFGEANLNITIENLPLQNPGFLTVEVLVDNKKTGEKDLIVSKV</sequence>
<proteinExistence type="predicted"/>
<protein>
    <submittedName>
        <fullName evidence="1">Uncharacterized protein</fullName>
    </submittedName>
</protein>
<organism evidence="1 2">
    <name type="scientific">Candidatus Schekmanbacteria bacterium RBG_16_38_10</name>
    <dbReference type="NCBI Taxonomy" id="1817879"/>
    <lineage>
        <taxon>Bacteria</taxon>
        <taxon>Candidatus Schekmaniibacteriota</taxon>
    </lineage>
</organism>